<dbReference type="InterPro" id="IPR007803">
    <property type="entry name" value="Asp/Arg/Pro-Hydrxlase"/>
</dbReference>
<keyword evidence="3" id="KW-1185">Reference proteome</keyword>
<evidence type="ECO:0000313" key="3">
    <source>
        <dbReference type="Proteomes" id="UP001143362"/>
    </source>
</evidence>
<feature type="domain" description="Aspartyl/asparaginy/proline hydroxylase" evidence="1">
    <location>
        <begin position="56"/>
        <end position="167"/>
    </location>
</feature>
<gene>
    <name evidence="2" type="ORF">EYC98_07290</name>
</gene>
<dbReference type="Proteomes" id="UP001143362">
    <property type="component" value="Unassembled WGS sequence"/>
</dbReference>
<dbReference type="InterPro" id="IPR027417">
    <property type="entry name" value="P-loop_NTPase"/>
</dbReference>
<name>A0ABT3TED7_9GAMM</name>
<dbReference type="SUPFAM" id="SSF51197">
    <property type="entry name" value="Clavaminate synthase-like"/>
    <property type="match status" value="1"/>
</dbReference>
<comment type="caution">
    <text evidence="2">The sequence shown here is derived from an EMBL/GenBank/DDBJ whole genome shotgun (WGS) entry which is preliminary data.</text>
</comment>
<dbReference type="RefSeq" id="WP_279244654.1">
    <property type="nucleotide sequence ID" value="NZ_SHNN01000001.1"/>
</dbReference>
<dbReference type="SUPFAM" id="SSF52540">
    <property type="entry name" value="P-loop containing nucleoside triphosphate hydrolases"/>
    <property type="match status" value="1"/>
</dbReference>
<protein>
    <recommendedName>
        <fullName evidence="1">Aspartyl/asparaginy/proline hydroxylase domain-containing protein</fullName>
    </recommendedName>
</protein>
<proteinExistence type="predicted"/>
<accession>A0ABT3TED7</accession>
<evidence type="ECO:0000313" key="2">
    <source>
        <dbReference type="EMBL" id="MCX2980680.1"/>
    </source>
</evidence>
<reference evidence="2" key="1">
    <citation type="submission" date="2019-02" db="EMBL/GenBank/DDBJ databases">
        <authorList>
            <person name="Li S.-H."/>
        </authorList>
    </citation>
    <scope>NUCLEOTIDE SEQUENCE</scope>
    <source>
        <strain evidence="2">IMCC14734</strain>
    </source>
</reference>
<dbReference type="Gene3D" id="2.60.120.330">
    <property type="entry name" value="B-lactam Antibiotic, Isopenicillin N Synthase, Chain"/>
    <property type="match status" value="1"/>
</dbReference>
<dbReference type="EMBL" id="SHNN01000001">
    <property type="protein sequence ID" value="MCX2980680.1"/>
    <property type="molecule type" value="Genomic_DNA"/>
</dbReference>
<dbReference type="InterPro" id="IPR027443">
    <property type="entry name" value="IPNS-like_sf"/>
</dbReference>
<dbReference type="Pfam" id="PF13469">
    <property type="entry name" value="Sulfotransfer_3"/>
    <property type="match status" value="1"/>
</dbReference>
<dbReference type="Gene3D" id="3.40.50.300">
    <property type="entry name" value="P-loop containing nucleotide triphosphate hydrolases"/>
    <property type="match status" value="1"/>
</dbReference>
<sequence length="649" mass="73933">MRLSSAFLKLPLRFDIERLKGEAMQFGEADWEYHPQRETGNTALPLISVDGENNNLFEGEMKPTSALERCPYIQQVMAAFGTVVGRTRLMRLKAGCDVPAHSDGNYAWRNRLRIHIPIITHPDVIFSSIDNIDIHMAAGDAWTFDNWREHAVYNNSGVDRVHLVIDTAGSSQFWATVKSGWDPSSADQEQHQAIKYYPFSQNSADNHFALERFNSLPVRSPDEVNAMCNELLSDLGQFQRSSPKLFVDLMQAIELFKHDWAGYWAQYWDLTEYIPHYQLLIKRIKAKIRPLLKHASFDSNSADVYTVAAAWITSMTSEAAPQRFDRSALALKPENTVAQASTSFVDTNKAGSGLTLDEYIARFSLPAFEQPIFIVAAPRSGSTMLFEALQRNKGLWTIGDESQREVESISSLHPANRQFASNELGKDDYTPQIGAQLMEAFMARLQNPGGTGYEQTPEEYQPKSIRFLEKTPKNSLRIAFFRAMFPDAKFIYLHRSARSNIGSMIDAWNSQKFVTYRNLPDWSGPDWSLLLPEGWRDVHGQSIAEIAAWQWAATNKKIMQDLSQLPKTDWTTISYETLIESPSDSLQGLCQFAEIPFGPRMEIFAKQGFPQSRYTLTAPENQKWLRHEKEILEAEEIFLSIENEINEFH</sequence>
<organism evidence="2 3">
    <name type="scientific">Candidatus Litorirhabdus singularis</name>
    <dbReference type="NCBI Taxonomy" id="2518993"/>
    <lineage>
        <taxon>Bacteria</taxon>
        <taxon>Pseudomonadati</taxon>
        <taxon>Pseudomonadota</taxon>
        <taxon>Gammaproteobacteria</taxon>
        <taxon>Cellvibrionales</taxon>
        <taxon>Halieaceae</taxon>
        <taxon>Candidatus Litorirhabdus</taxon>
    </lineage>
</organism>
<dbReference type="Pfam" id="PF05118">
    <property type="entry name" value="Asp_Arg_Hydrox"/>
    <property type="match status" value="1"/>
</dbReference>
<evidence type="ECO:0000259" key="1">
    <source>
        <dbReference type="Pfam" id="PF05118"/>
    </source>
</evidence>